<accession>A0A1J4JDA9</accession>
<dbReference type="EMBL" id="MLAK01001135">
    <property type="protein sequence ID" value="OHS97138.1"/>
    <property type="molecule type" value="Genomic_DNA"/>
</dbReference>
<dbReference type="AlphaFoldDB" id="A0A1J4JDA9"/>
<protein>
    <submittedName>
        <fullName evidence="1">Uncharacterized protein</fullName>
    </submittedName>
</protein>
<comment type="caution">
    <text evidence="1">The sequence shown here is derived from an EMBL/GenBank/DDBJ whole genome shotgun (WGS) entry which is preliminary data.</text>
</comment>
<reference evidence="1" key="1">
    <citation type="submission" date="2016-10" db="EMBL/GenBank/DDBJ databases">
        <authorList>
            <person name="Benchimol M."/>
            <person name="Almeida L.G."/>
            <person name="Vasconcelos A.T."/>
            <person name="Perreira-Neves A."/>
            <person name="Rosa I.A."/>
            <person name="Tasca T."/>
            <person name="Bogo M.R."/>
            <person name="de Souza W."/>
        </authorList>
    </citation>
    <scope>NUCLEOTIDE SEQUENCE [LARGE SCALE GENOMIC DNA]</scope>
    <source>
        <strain evidence="1">K</strain>
    </source>
</reference>
<name>A0A1J4JDA9_9EUKA</name>
<dbReference type="Proteomes" id="UP000179807">
    <property type="component" value="Unassembled WGS sequence"/>
</dbReference>
<gene>
    <name evidence="1" type="ORF">TRFO_36722</name>
</gene>
<organism evidence="1 2">
    <name type="scientific">Tritrichomonas foetus</name>
    <dbReference type="NCBI Taxonomy" id="1144522"/>
    <lineage>
        <taxon>Eukaryota</taxon>
        <taxon>Metamonada</taxon>
        <taxon>Parabasalia</taxon>
        <taxon>Tritrichomonadida</taxon>
        <taxon>Tritrichomonadidae</taxon>
        <taxon>Tritrichomonas</taxon>
    </lineage>
</organism>
<evidence type="ECO:0000313" key="2">
    <source>
        <dbReference type="Proteomes" id="UP000179807"/>
    </source>
</evidence>
<dbReference type="VEuPathDB" id="TrichDB:TRFO_36722"/>
<dbReference type="GeneID" id="94845705"/>
<evidence type="ECO:0000313" key="1">
    <source>
        <dbReference type="EMBL" id="OHS97138.1"/>
    </source>
</evidence>
<dbReference type="RefSeq" id="XP_068350275.1">
    <property type="nucleotide sequence ID" value="XM_068511001.1"/>
</dbReference>
<sequence>MTFEEDHIDLEKDDQYHIFPPFVKRIISFDEWIHWRKSYKILFMKLFFHPNVYFYSERPPYEIYNDDDNFTEFEQKQFLIRQQYFLKNYGRVFPLFGYFAIPFIGRTGVKLSGFYTQYLKHGFLKDETIEFGENDIINFSAPPLTQEQQEKLRIQSFHELIPVVQRMQNLMRVQPKISDEMQEKYKNSE</sequence>
<keyword evidence="2" id="KW-1185">Reference proteome</keyword>
<proteinExistence type="predicted"/>